<dbReference type="EMBL" id="CAMXCT010001856">
    <property type="protein sequence ID" value="CAI3993634.1"/>
    <property type="molecule type" value="Genomic_DNA"/>
</dbReference>
<name>A0A9P1FXU3_9DINO</name>
<keyword evidence="4" id="KW-1185">Reference proteome</keyword>
<reference evidence="2" key="1">
    <citation type="submission" date="2022-10" db="EMBL/GenBank/DDBJ databases">
        <authorList>
            <person name="Chen Y."/>
            <person name="Dougan E. K."/>
            <person name="Chan C."/>
            <person name="Rhodes N."/>
            <person name="Thang M."/>
        </authorList>
    </citation>
    <scope>NUCLEOTIDE SEQUENCE</scope>
</reference>
<dbReference type="EMBL" id="CAMXCT020001856">
    <property type="protein sequence ID" value="CAL1147009.1"/>
    <property type="molecule type" value="Genomic_DNA"/>
</dbReference>
<comment type="caution">
    <text evidence="2">The sequence shown here is derived from an EMBL/GenBank/DDBJ whole genome shotgun (WGS) entry which is preliminary data.</text>
</comment>
<dbReference type="Proteomes" id="UP001152797">
    <property type="component" value="Unassembled WGS sequence"/>
</dbReference>
<dbReference type="Pfam" id="PF09192">
    <property type="entry name" value="Act-Frag_cataly"/>
    <property type="match status" value="1"/>
</dbReference>
<accession>A0A9P1FXU3</accession>
<feature type="domain" description="Actin-fragmin kinase catalytic" evidence="1">
    <location>
        <begin position="86"/>
        <end position="234"/>
    </location>
</feature>
<dbReference type="GO" id="GO:0004721">
    <property type="term" value="F:phosphoprotein phosphatase activity"/>
    <property type="evidence" value="ECO:0007669"/>
    <property type="project" value="InterPro"/>
</dbReference>
<evidence type="ECO:0000313" key="3">
    <source>
        <dbReference type="EMBL" id="CAL1147009.1"/>
    </source>
</evidence>
<evidence type="ECO:0000313" key="2">
    <source>
        <dbReference type="EMBL" id="CAI3993634.1"/>
    </source>
</evidence>
<gene>
    <name evidence="2" type="ORF">C1SCF055_LOCUS20362</name>
</gene>
<dbReference type="InterPro" id="IPR035010">
    <property type="entry name" value="PHS1"/>
</dbReference>
<evidence type="ECO:0000259" key="1">
    <source>
        <dbReference type="Pfam" id="PF09192"/>
    </source>
</evidence>
<organism evidence="2">
    <name type="scientific">Cladocopium goreaui</name>
    <dbReference type="NCBI Taxonomy" id="2562237"/>
    <lineage>
        <taxon>Eukaryota</taxon>
        <taxon>Sar</taxon>
        <taxon>Alveolata</taxon>
        <taxon>Dinophyceae</taxon>
        <taxon>Suessiales</taxon>
        <taxon>Symbiodiniaceae</taxon>
        <taxon>Cladocopium</taxon>
    </lineage>
</organism>
<sequence>MADPLAATKEMLRLSPRDQRWHESTDEMASLIQEDETMSPCFEGMTSTEVSSILMRTLCPASLTFRERLARAIPAKDVGAPGVPLDWSRLAAAETTEALAEEAASKVEINSGGYVFFGLLSSTFGLEEAVVLKFCNNRYLLQSEQMAAELARHLGVPGPASRILLKQHDVAEWQELTQAAAKKCPALLEMLEKKVSMLLLQYVPGKSLDHEEEAFLPPNLPSACKALGKLFTLDSGC</sequence>
<protein>
    <recommendedName>
        <fullName evidence="1">Actin-fragmin kinase catalytic domain-containing protein</fullName>
    </recommendedName>
</protein>
<dbReference type="OrthoDB" id="10252009at2759"/>
<dbReference type="PANTHER" id="PTHR47100">
    <property type="entry name" value="DUAL SPECIFICITY PROTEIN PHOSPHATASE PHS1"/>
    <property type="match status" value="1"/>
</dbReference>
<dbReference type="AlphaFoldDB" id="A0A9P1FXU3"/>
<dbReference type="PANTHER" id="PTHR47100:SF5">
    <property type="entry name" value="DUAL SPECIFICITY PROTEIN PHOSPHATASE PHS1"/>
    <property type="match status" value="1"/>
</dbReference>
<evidence type="ECO:0000313" key="4">
    <source>
        <dbReference type="Proteomes" id="UP001152797"/>
    </source>
</evidence>
<dbReference type="InterPro" id="IPR011009">
    <property type="entry name" value="Kinase-like_dom_sf"/>
</dbReference>
<dbReference type="EMBL" id="CAMXCT030001856">
    <property type="protein sequence ID" value="CAL4780946.1"/>
    <property type="molecule type" value="Genomic_DNA"/>
</dbReference>
<dbReference type="InterPro" id="IPR015275">
    <property type="entry name" value="Actin-fragmin_kin_cat_dom"/>
</dbReference>
<reference evidence="3" key="2">
    <citation type="submission" date="2024-04" db="EMBL/GenBank/DDBJ databases">
        <authorList>
            <person name="Chen Y."/>
            <person name="Shah S."/>
            <person name="Dougan E. K."/>
            <person name="Thang M."/>
            <person name="Chan C."/>
        </authorList>
    </citation>
    <scope>NUCLEOTIDE SEQUENCE [LARGE SCALE GENOMIC DNA]</scope>
</reference>
<dbReference type="SUPFAM" id="SSF56112">
    <property type="entry name" value="Protein kinase-like (PK-like)"/>
    <property type="match status" value="1"/>
</dbReference>
<dbReference type="GO" id="GO:0043622">
    <property type="term" value="P:cortical microtubule organization"/>
    <property type="evidence" value="ECO:0007669"/>
    <property type="project" value="InterPro"/>
</dbReference>
<dbReference type="GO" id="GO:0009737">
    <property type="term" value="P:response to abscisic acid"/>
    <property type="evidence" value="ECO:0007669"/>
    <property type="project" value="InterPro"/>
</dbReference>
<proteinExistence type="predicted"/>